<dbReference type="NCBIfam" id="TIGR02122">
    <property type="entry name" value="TRAP_TAXI"/>
    <property type="match status" value="1"/>
</dbReference>
<proteinExistence type="inferred from homology"/>
<reference evidence="4" key="1">
    <citation type="submission" date="2019-03" db="EMBL/GenBank/DDBJ databases">
        <authorList>
            <person name="Hao L."/>
        </authorList>
    </citation>
    <scope>NUCLEOTIDE SEQUENCE</scope>
</reference>
<dbReference type="Gene3D" id="3.40.190.10">
    <property type="entry name" value="Periplasmic binding protein-like II"/>
    <property type="match status" value="2"/>
</dbReference>
<organism evidence="4">
    <name type="scientific">anaerobic digester metagenome</name>
    <dbReference type="NCBI Taxonomy" id="1263854"/>
    <lineage>
        <taxon>unclassified sequences</taxon>
        <taxon>metagenomes</taxon>
        <taxon>ecological metagenomes</taxon>
    </lineage>
</organism>
<keyword evidence="3" id="KW-0732">Signal</keyword>
<evidence type="ECO:0000313" key="4">
    <source>
        <dbReference type="EMBL" id="VFU13395.1"/>
    </source>
</evidence>
<dbReference type="PANTHER" id="PTHR30024">
    <property type="entry name" value="ALIPHATIC SULFONATES-BINDING PROTEIN-RELATED"/>
    <property type="match status" value="1"/>
</dbReference>
<dbReference type="AlphaFoldDB" id="A0A485LZ82"/>
<evidence type="ECO:0000256" key="1">
    <source>
        <dbReference type="ARBA" id="ARBA00004418"/>
    </source>
</evidence>
<evidence type="ECO:0000256" key="2">
    <source>
        <dbReference type="ARBA" id="ARBA00010742"/>
    </source>
</evidence>
<dbReference type="GO" id="GO:0042918">
    <property type="term" value="P:alkanesulfonate transmembrane transport"/>
    <property type="evidence" value="ECO:0007669"/>
    <property type="project" value="TreeGrafter"/>
</dbReference>
<dbReference type="PANTHER" id="PTHR30024:SF47">
    <property type="entry name" value="TAURINE-BINDING PERIPLASMIC PROTEIN"/>
    <property type="match status" value="1"/>
</dbReference>
<dbReference type="EMBL" id="CAADRN010000129">
    <property type="protein sequence ID" value="VFU13395.1"/>
    <property type="molecule type" value="Genomic_DNA"/>
</dbReference>
<comment type="subcellular location">
    <subcellularLocation>
        <location evidence="1">Periplasm</location>
    </subcellularLocation>
</comment>
<evidence type="ECO:0008006" key="5">
    <source>
        <dbReference type="Google" id="ProtNLM"/>
    </source>
</evidence>
<comment type="similarity">
    <text evidence="2">Belongs to the bacterial solute-binding protein SsuA/TauA family.</text>
</comment>
<sequence length="399" mass="43692">MQSKINKLIALIVVVLYALSIAGCGGSTEPPATVPENGEDFPGAVPSLITVATYEVDAAGYVATSAMGEHLRKEEGVTIRLIPQGTDLGRLAPVRGGTVDYAHSGGGLYWTTLGLFESADPSWGPQPLRLVAFAIAKAGGAFLTSDPENIKKIEDVKGKRIGAVVGGFGINQATEAMLATGDLTWDDLVVIEYPSYSDMHRGFLAGELDVTYVNTMTPTVREIEASRIGIHYVELPPPDDEEAWARCSAVAPYFFGMYLTLGAGLSEENPISGLGMPYPIFVTYPQQDKSKAYHMARLVYENVEGYKDLHPTLESYALDPEKLTCTGFPWHDGAIEYFKEKGVWTEELEAYNQAALKQQEDLALLWEEALDKASAEKISSKDFPEFWTEKVNQYLEQQK</sequence>
<dbReference type="PROSITE" id="PS51257">
    <property type="entry name" value="PROKAR_LIPOPROTEIN"/>
    <property type="match status" value="1"/>
</dbReference>
<protein>
    <recommendedName>
        <fullName evidence="5">NMT1/THI5 like protein</fullName>
    </recommendedName>
</protein>
<dbReference type="Pfam" id="PF16868">
    <property type="entry name" value="NMT1_3"/>
    <property type="match status" value="1"/>
</dbReference>
<gene>
    <name evidence="4" type="ORF">SCFA_2140002</name>
</gene>
<name>A0A485LZ82_9ZZZZ</name>
<evidence type="ECO:0000256" key="3">
    <source>
        <dbReference type="ARBA" id="ARBA00022729"/>
    </source>
</evidence>
<dbReference type="InterPro" id="IPR011852">
    <property type="entry name" value="TRAP_TAXI"/>
</dbReference>
<dbReference type="SUPFAM" id="SSF53850">
    <property type="entry name" value="Periplasmic binding protein-like II"/>
    <property type="match status" value="1"/>
</dbReference>
<accession>A0A485LZ82</accession>
<dbReference type="GO" id="GO:0042597">
    <property type="term" value="C:periplasmic space"/>
    <property type="evidence" value="ECO:0007669"/>
    <property type="project" value="UniProtKB-SubCell"/>
</dbReference>